<comment type="caution">
    <text evidence="2">The sequence shown here is derived from an EMBL/GenBank/DDBJ whole genome shotgun (WGS) entry which is preliminary data.</text>
</comment>
<feature type="region of interest" description="Disordered" evidence="1">
    <location>
        <begin position="174"/>
        <end position="240"/>
    </location>
</feature>
<protein>
    <recommendedName>
        <fullName evidence="4">BZIP domain-containing protein</fullName>
    </recommendedName>
</protein>
<evidence type="ECO:0000256" key="1">
    <source>
        <dbReference type="SAM" id="MobiDB-lite"/>
    </source>
</evidence>
<feature type="compositionally biased region" description="Basic and acidic residues" evidence="1">
    <location>
        <begin position="217"/>
        <end position="227"/>
    </location>
</feature>
<evidence type="ECO:0000313" key="3">
    <source>
        <dbReference type="Proteomes" id="UP000565441"/>
    </source>
</evidence>
<dbReference type="EMBL" id="JAACJP010000023">
    <property type="protein sequence ID" value="KAF5377643.1"/>
    <property type="molecule type" value="Genomic_DNA"/>
</dbReference>
<proteinExistence type="predicted"/>
<feature type="compositionally biased region" description="Acidic residues" evidence="1">
    <location>
        <begin position="307"/>
        <end position="317"/>
    </location>
</feature>
<gene>
    <name evidence="2" type="ORF">D9615_005121</name>
</gene>
<keyword evidence="3" id="KW-1185">Reference proteome</keyword>
<dbReference type="OrthoDB" id="1939598at2759"/>
<dbReference type="AlphaFoldDB" id="A0A8H5H6E9"/>
<evidence type="ECO:0008006" key="4">
    <source>
        <dbReference type="Google" id="ProtNLM"/>
    </source>
</evidence>
<feature type="compositionally biased region" description="Low complexity" evidence="1">
    <location>
        <begin position="286"/>
        <end position="306"/>
    </location>
</feature>
<feature type="region of interest" description="Disordered" evidence="1">
    <location>
        <begin position="282"/>
        <end position="331"/>
    </location>
</feature>
<accession>A0A8H5H6E9</accession>
<name>A0A8H5H6E9_9AGAR</name>
<feature type="compositionally biased region" description="Low complexity" evidence="1">
    <location>
        <begin position="175"/>
        <end position="209"/>
    </location>
</feature>
<reference evidence="2 3" key="1">
    <citation type="journal article" date="2020" name="ISME J.">
        <title>Uncovering the hidden diversity of litter-decomposition mechanisms in mushroom-forming fungi.</title>
        <authorList>
            <person name="Floudas D."/>
            <person name="Bentzer J."/>
            <person name="Ahren D."/>
            <person name="Johansson T."/>
            <person name="Persson P."/>
            <person name="Tunlid A."/>
        </authorList>
    </citation>
    <scope>NUCLEOTIDE SEQUENCE [LARGE SCALE GENOMIC DNA]</scope>
    <source>
        <strain evidence="2 3">CBS 661.87</strain>
    </source>
</reference>
<feature type="region of interest" description="Disordered" evidence="1">
    <location>
        <begin position="37"/>
        <end position="66"/>
    </location>
</feature>
<organism evidence="2 3">
    <name type="scientific">Tricholomella constricta</name>
    <dbReference type="NCBI Taxonomy" id="117010"/>
    <lineage>
        <taxon>Eukaryota</taxon>
        <taxon>Fungi</taxon>
        <taxon>Dikarya</taxon>
        <taxon>Basidiomycota</taxon>
        <taxon>Agaricomycotina</taxon>
        <taxon>Agaricomycetes</taxon>
        <taxon>Agaricomycetidae</taxon>
        <taxon>Agaricales</taxon>
        <taxon>Tricholomatineae</taxon>
        <taxon>Lyophyllaceae</taxon>
        <taxon>Tricholomella</taxon>
    </lineage>
</organism>
<dbReference type="Proteomes" id="UP000565441">
    <property type="component" value="Unassembled WGS sequence"/>
</dbReference>
<evidence type="ECO:0000313" key="2">
    <source>
        <dbReference type="EMBL" id="KAF5377643.1"/>
    </source>
</evidence>
<sequence>MLLLKKEESKASSFSPFSLKADSELTFLEQLQFSFDMDSEPHKGSPYTSHPRDTRRTRSSSASMGGSHNVIQSDAHHAALLAQFAAAAGTSSHDLSPINPYGSPMPQEDSHSNFSRFHDHLFDHGDVGHAQLSSLSFLDLSWHHLPPQLPIHLDHPANLERTFSNPGTLIYPDASSSLPLSTSKPPENHPSKCSSSAKAVASSSISTASPEQDEAEGDRNVTAEEKRRRNTAASDLTGRAEDLEREAADLRRENGWLKEIVMLKGSRLAGMNLASHFLAESAQRVAEAPSQSAASSSTSGSKVADPGSDDASSDEEEAKARKSKKGKSRKE</sequence>
<feature type="compositionally biased region" description="Basic residues" evidence="1">
    <location>
        <begin position="321"/>
        <end position="331"/>
    </location>
</feature>